<evidence type="ECO:0000313" key="5">
    <source>
        <dbReference type="EMBL" id="SHK45476.1"/>
    </source>
</evidence>
<dbReference type="InterPro" id="IPR052048">
    <property type="entry name" value="ST_Response_Regulator"/>
</dbReference>
<dbReference type="Proteomes" id="UP000184465">
    <property type="component" value="Unassembled WGS sequence"/>
</dbReference>
<dbReference type="PROSITE" id="PS50110">
    <property type="entry name" value="RESPONSE_REGULATORY"/>
    <property type="match status" value="1"/>
</dbReference>
<proteinExistence type="predicted"/>
<dbReference type="PANTHER" id="PTHR43228">
    <property type="entry name" value="TWO-COMPONENT RESPONSE REGULATOR"/>
    <property type="match status" value="1"/>
</dbReference>
<dbReference type="Pfam" id="PF08664">
    <property type="entry name" value="YcbB"/>
    <property type="match status" value="1"/>
</dbReference>
<dbReference type="Pfam" id="PF00072">
    <property type="entry name" value="Response_reg"/>
    <property type="match status" value="1"/>
</dbReference>
<protein>
    <recommendedName>
        <fullName evidence="1">Stage 0 sporulation protein A homolog</fullName>
    </recommendedName>
</protein>
<dbReference type="AlphaFoldDB" id="A0A1M6SLF9"/>
<feature type="modified residue" description="4-aspartylphosphate" evidence="3">
    <location>
        <position position="55"/>
    </location>
</feature>
<dbReference type="Gene3D" id="3.40.50.2300">
    <property type="match status" value="1"/>
</dbReference>
<comment type="function">
    <text evidence="2">May play the central regulatory role in sporulation. It may be an element of the effector pathway responsible for the activation of sporulation genes in response to nutritional stress. Spo0A may act in concert with spo0H (a sigma factor) to control the expression of some genes that are critical to the sporulation process.</text>
</comment>
<dbReference type="InterPro" id="IPR001789">
    <property type="entry name" value="Sig_transdc_resp-reg_receiver"/>
</dbReference>
<dbReference type="SUPFAM" id="SSF52172">
    <property type="entry name" value="CheY-like"/>
    <property type="match status" value="1"/>
</dbReference>
<keyword evidence="3" id="KW-0597">Phosphoprotein</keyword>
<sequence>MKPSFYIVDDDPSIRRILSNIIDNYRLGYVIGEGEDGNKAIDEIEKMLPDIALVDLLLPSVDGIEIVKETKKKNLSTQFIMISEVNSKDMIGDAYKSGIEYFINKPINVIEVVAIIEKAIETLDLKKVLSVIGKTMEKNNYRILTDNMNNVTDNNIKEEITKIFSDIGILGESGSNDLMNIIEMIVNERKILGVKFHRYKVSDLYRKLNKKYKDENKPVVSIKAIEQRVRRVIQSSLENLASLGIEDYGNIKFEKYSTSLFDFTEVKRQMDYIRNKSQYKGKINVRKFIEGLISHISV</sequence>
<dbReference type="SMART" id="SM00448">
    <property type="entry name" value="REC"/>
    <property type="match status" value="1"/>
</dbReference>
<dbReference type="STRING" id="1121301.SAMN02745912_03348"/>
<dbReference type="EMBL" id="FRAG01000064">
    <property type="protein sequence ID" value="SHK45476.1"/>
    <property type="molecule type" value="Genomic_DNA"/>
</dbReference>
<evidence type="ECO:0000256" key="1">
    <source>
        <dbReference type="ARBA" id="ARBA00018672"/>
    </source>
</evidence>
<dbReference type="GO" id="GO:0000160">
    <property type="term" value="P:phosphorelay signal transduction system"/>
    <property type="evidence" value="ECO:0007669"/>
    <property type="project" value="InterPro"/>
</dbReference>
<dbReference type="InterPro" id="IPR013972">
    <property type="entry name" value="YcbB"/>
</dbReference>
<name>A0A1M6SLF9_PARC5</name>
<evidence type="ECO:0000313" key="6">
    <source>
        <dbReference type="Proteomes" id="UP000184465"/>
    </source>
</evidence>
<dbReference type="RefSeq" id="WP_073152706.1">
    <property type="nucleotide sequence ID" value="NZ_FRAG01000064.1"/>
</dbReference>
<dbReference type="OrthoDB" id="1684633at2"/>
<evidence type="ECO:0000256" key="3">
    <source>
        <dbReference type="PROSITE-ProRule" id="PRU00169"/>
    </source>
</evidence>
<keyword evidence="6" id="KW-1185">Reference proteome</keyword>
<dbReference type="InterPro" id="IPR011006">
    <property type="entry name" value="CheY-like_superfamily"/>
</dbReference>
<dbReference type="PANTHER" id="PTHR43228:SF8">
    <property type="entry name" value="TRANSCRIPTIONAL REGULATORY PROTEIN GLNL"/>
    <property type="match status" value="1"/>
</dbReference>
<organism evidence="5 6">
    <name type="scientific">Paramaledivibacter caminithermalis (strain DSM 15212 / CIP 107654 / DViRD3)</name>
    <name type="common">Clostridium caminithermale</name>
    <dbReference type="NCBI Taxonomy" id="1121301"/>
    <lineage>
        <taxon>Bacteria</taxon>
        <taxon>Bacillati</taxon>
        <taxon>Bacillota</taxon>
        <taxon>Clostridia</taxon>
        <taxon>Peptostreptococcales</taxon>
        <taxon>Caminicellaceae</taxon>
        <taxon>Paramaledivibacter</taxon>
    </lineage>
</organism>
<feature type="domain" description="Response regulatory" evidence="4">
    <location>
        <begin position="4"/>
        <end position="120"/>
    </location>
</feature>
<evidence type="ECO:0000259" key="4">
    <source>
        <dbReference type="PROSITE" id="PS50110"/>
    </source>
</evidence>
<reference evidence="6" key="1">
    <citation type="submission" date="2016-11" db="EMBL/GenBank/DDBJ databases">
        <authorList>
            <person name="Varghese N."/>
            <person name="Submissions S."/>
        </authorList>
    </citation>
    <scope>NUCLEOTIDE SEQUENCE [LARGE SCALE GENOMIC DNA]</scope>
    <source>
        <strain evidence="6">DSM 15212 / CIP 107654 / DViRD3</strain>
    </source>
</reference>
<evidence type="ECO:0000256" key="2">
    <source>
        <dbReference type="ARBA" id="ARBA00024867"/>
    </source>
</evidence>
<gene>
    <name evidence="5" type="ORF">SAMN02745912_03348</name>
</gene>
<accession>A0A1M6SLF9</accession>